<gene>
    <name evidence="2" type="ORF">CNEONATNEC25_02022</name>
</gene>
<evidence type="ECO:0000313" key="2">
    <source>
        <dbReference type="EMBL" id="VCT84422.1"/>
    </source>
</evidence>
<accession>A0A653ARL2</accession>
<feature type="transmembrane region" description="Helical" evidence="1">
    <location>
        <begin position="129"/>
        <end position="151"/>
    </location>
</feature>
<dbReference type="AlphaFoldDB" id="A0A653ARL2"/>
<organism evidence="2 3">
    <name type="scientific">Clostridium neonatale</name>
    <dbReference type="NCBI Taxonomy" id="137838"/>
    <lineage>
        <taxon>Bacteria</taxon>
        <taxon>Bacillati</taxon>
        <taxon>Bacillota</taxon>
        <taxon>Clostridia</taxon>
        <taxon>Eubacteriales</taxon>
        <taxon>Clostridiaceae</taxon>
        <taxon>Clostridium</taxon>
    </lineage>
</organism>
<name>A0A653ARL2_9CLOT</name>
<evidence type="ECO:0000313" key="3">
    <source>
        <dbReference type="Proteomes" id="UP000431451"/>
    </source>
</evidence>
<feature type="transmembrane region" description="Helical" evidence="1">
    <location>
        <begin position="48"/>
        <end position="72"/>
    </location>
</feature>
<reference evidence="2 3" key="1">
    <citation type="submission" date="2018-06" db="EMBL/GenBank/DDBJ databases">
        <authorList>
            <consortium name="IHU Genomes"/>
        </authorList>
    </citation>
    <scope>NUCLEOTIDE SEQUENCE [LARGE SCALE GENOMIC DNA]</scope>
    <source>
        <strain evidence="2 3">NEC25</strain>
    </source>
</reference>
<protein>
    <submittedName>
        <fullName evidence="2">Uncharacterized protein</fullName>
    </submittedName>
</protein>
<dbReference type="Proteomes" id="UP000431451">
    <property type="component" value="Unassembled WGS sequence"/>
</dbReference>
<proteinExistence type="predicted"/>
<dbReference type="EMBL" id="UWJD01000001">
    <property type="protein sequence ID" value="VCT84422.1"/>
    <property type="molecule type" value="Genomic_DNA"/>
</dbReference>
<sequence length="168" mass="18914">MASLIDSSINLLISSLLCTTYSHIYGVLFSIITFKIDSIIELVSSGNISYIYLSLSKNSSYILPIISFRIILKSLEFIKFSIFSELIKNPISFSFNDSCNLSIISSIFKISHNLFINDFKLSSSSKTSFIINSVYFSISSFILFLLSSFNISEILIFEFSLYKSSISS</sequence>
<keyword evidence="1" id="KW-0812">Transmembrane</keyword>
<keyword evidence="1" id="KW-1133">Transmembrane helix</keyword>
<feature type="transmembrane region" description="Helical" evidence="1">
    <location>
        <begin position="12"/>
        <end position="36"/>
    </location>
</feature>
<evidence type="ECO:0000256" key="1">
    <source>
        <dbReference type="SAM" id="Phobius"/>
    </source>
</evidence>
<keyword evidence="1" id="KW-0472">Membrane</keyword>